<dbReference type="AlphaFoldDB" id="A0A1Y3BCJ1"/>
<keyword evidence="4 10" id="KW-1133">Transmembrane helix</keyword>
<keyword evidence="14" id="KW-1185">Reference proteome</keyword>
<keyword evidence="8 10" id="KW-0012">Acyltransferase</keyword>
<dbReference type="InterPro" id="IPR039859">
    <property type="entry name" value="PFA4/ZDH16/20/ERF2-like"/>
</dbReference>
<dbReference type="GO" id="GO:0006612">
    <property type="term" value="P:protein targeting to membrane"/>
    <property type="evidence" value="ECO:0007669"/>
    <property type="project" value="TreeGrafter"/>
</dbReference>
<name>A0A1Y3BCJ1_EURMA</name>
<dbReference type="EC" id="2.3.1.225" evidence="10"/>
<evidence type="ECO:0000259" key="12">
    <source>
        <dbReference type="Pfam" id="PF01529"/>
    </source>
</evidence>
<evidence type="ECO:0000256" key="8">
    <source>
        <dbReference type="ARBA" id="ARBA00023315"/>
    </source>
</evidence>
<evidence type="ECO:0000313" key="13">
    <source>
        <dbReference type="EMBL" id="OTF77917.1"/>
    </source>
</evidence>
<keyword evidence="2 10" id="KW-0808">Transferase</keyword>
<sequence>MLFIQILLYLWATAYTDPGIIPKATGYETIVVQREIRKLLTNSHKFRRKQNSPINFHSSNENIGKIWNQNPNMNNMNNAMNRMKMITKPLIINDQMFRQKYCYTCHFFRPPRSSHCSICNRCIERFDHHCPWVGNCVGKRNYRSFYMFLLSLSAYGIFTSANEILTFYFNVVVVVVFRTQKYSFILESIPPITHGSGIIIAQYNGYLD</sequence>
<protein>
    <recommendedName>
        <fullName evidence="10">Palmitoyltransferase</fullName>
        <ecNumber evidence="10">2.3.1.225</ecNumber>
    </recommendedName>
</protein>
<evidence type="ECO:0000256" key="2">
    <source>
        <dbReference type="ARBA" id="ARBA00022679"/>
    </source>
</evidence>
<comment type="caution">
    <text evidence="13">The sequence shown here is derived from an EMBL/GenBank/DDBJ whole genome shotgun (WGS) entry which is preliminary data.</text>
</comment>
<evidence type="ECO:0000256" key="4">
    <source>
        <dbReference type="ARBA" id="ARBA00022989"/>
    </source>
</evidence>
<evidence type="ECO:0000256" key="9">
    <source>
        <dbReference type="ARBA" id="ARBA00048048"/>
    </source>
</evidence>
<dbReference type="PANTHER" id="PTHR22883">
    <property type="entry name" value="ZINC FINGER DHHC DOMAIN CONTAINING PROTEIN"/>
    <property type="match status" value="1"/>
</dbReference>
<comment type="catalytic activity">
    <reaction evidence="9 10">
        <text>L-cysteinyl-[protein] + hexadecanoyl-CoA = S-hexadecanoyl-L-cysteinyl-[protein] + CoA</text>
        <dbReference type="Rhea" id="RHEA:36683"/>
        <dbReference type="Rhea" id="RHEA-COMP:10131"/>
        <dbReference type="Rhea" id="RHEA-COMP:11032"/>
        <dbReference type="ChEBI" id="CHEBI:29950"/>
        <dbReference type="ChEBI" id="CHEBI:57287"/>
        <dbReference type="ChEBI" id="CHEBI:57379"/>
        <dbReference type="ChEBI" id="CHEBI:74151"/>
        <dbReference type="EC" id="2.3.1.225"/>
    </reaction>
</comment>
<accession>A0A1Y3BCJ1</accession>
<comment type="caution">
    <text evidence="10">Lacks conserved residue(s) required for the propagation of feature annotation.</text>
</comment>
<proteinExistence type="inferred from homology"/>
<dbReference type="PANTHER" id="PTHR22883:SF43">
    <property type="entry name" value="PALMITOYLTRANSFERASE APP"/>
    <property type="match status" value="1"/>
</dbReference>
<dbReference type="Proteomes" id="UP000194236">
    <property type="component" value="Unassembled WGS sequence"/>
</dbReference>
<dbReference type="EMBL" id="MUJZ01030287">
    <property type="protein sequence ID" value="OTF77917.1"/>
    <property type="molecule type" value="Genomic_DNA"/>
</dbReference>
<dbReference type="Pfam" id="PF01529">
    <property type="entry name" value="DHHC"/>
    <property type="match status" value="1"/>
</dbReference>
<dbReference type="GO" id="GO:0019706">
    <property type="term" value="F:protein-cysteine S-palmitoyltransferase activity"/>
    <property type="evidence" value="ECO:0007669"/>
    <property type="project" value="UniProtKB-EC"/>
</dbReference>
<comment type="similarity">
    <text evidence="10">Belongs to the DHHC palmitoyltransferase family.</text>
</comment>
<keyword evidence="3 10" id="KW-0812">Transmembrane</keyword>
<gene>
    <name evidence="13" type="ORF">BLA29_005503</name>
</gene>
<evidence type="ECO:0000256" key="11">
    <source>
        <dbReference type="SAM" id="SignalP"/>
    </source>
</evidence>
<keyword evidence="5 10" id="KW-0472">Membrane</keyword>
<evidence type="ECO:0000256" key="1">
    <source>
        <dbReference type="ARBA" id="ARBA00004127"/>
    </source>
</evidence>
<evidence type="ECO:0000256" key="10">
    <source>
        <dbReference type="RuleBase" id="RU079119"/>
    </source>
</evidence>
<evidence type="ECO:0000313" key="14">
    <source>
        <dbReference type="Proteomes" id="UP000194236"/>
    </source>
</evidence>
<dbReference type="GO" id="GO:0005783">
    <property type="term" value="C:endoplasmic reticulum"/>
    <property type="evidence" value="ECO:0007669"/>
    <property type="project" value="TreeGrafter"/>
</dbReference>
<feature type="signal peptide" evidence="11">
    <location>
        <begin position="1"/>
        <end position="16"/>
    </location>
</feature>
<evidence type="ECO:0000256" key="5">
    <source>
        <dbReference type="ARBA" id="ARBA00023136"/>
    </source>
</evidence>
<comment type="subcellular location">
    <subcellularLocation>
        <location evidence="1">Endomembrane system</location>
        <topology evidence="1">Multi-pass membrane protein</topology>
    </subcellularLocation>
</comment>
<dbReference type="PROSITE" id="PS50216">
    <property type="entry name" value="DHHC"/>
    <property type="match status" value="1"/>
</dbReference>
<keyword evidence="7" id="KW-0449">Lipoprotein</keyword>
<keyword evidence="11" id="KW-0732">Signal</keyword>
<dbReference type="InterPro" id="IPR001594">
    <property type="entry name" value="Palmitoyltrfase_DHHC"/>
</dbReference>
<keyword evidence="6" id="KW-0564">Palmitate</keyword>
<evidence type="ECO:0000256" key="6">
    <source>
        <dbReference type="ARBA" id="ARBA00023139"/>
    </source>
</evidence>
<reference evidence="13 14" key="1">
    <citation type="submission" date="2017-03" db="EMBL/GenBank/DDBJ databases">
        <title>Genome Survey of Euroglyphus maynei.</title>
        <authorList>
            <person name="Arlian L.G."/>
            <person name="Morgan M.S."/>
            <person name="Rider S.D."/>
        </authorList>
    </citation>
    <scope>NUCLEOTIDE SEQUENCE [LARGE SCALE GENOMIC DNA]</scope>
    <source>
        <strain evidence="13">Arlian Lab</strain>
        <tissue evidence="13">Whole body</tissue>
    </source>
</reference>
<dbReference type="OrthoDB" id="4096362at2759"/>
<evidence type="ECO:0000256" key="7">
    <source>
        <dbReference type="ARBA" id="ARBA00023288"/>
    </source>
</evidence>
<feature type="domain" description="Palmitoyltransferase DHHC" evidence="12">
    <location>
        <begin position="98"/>
        <end position="169"/>
    </location>
</feature>
<evidence type="ECO:0000256" key="3">
    <source>
        <dbReference type="ARBA" id="ARBA00022692"/>
    </source>
</evidence>
<comment type="domain">
    <text evidence="10">The DHHC domain is required for palmitoyltransferase activity.</text>
</comment>
<organism evidence="13 14">
    <name type="scientific">Euroglyphus maynei</name>
    <name type="common">Mayne's house dust mite</name>
    <dbReference type="NCBI Taxonomy" id="6958"/>
    <lineage>
        <taxon>Eukaryota</taxon>
        <taxon>Metazoa</taxon>
        <taxon>Ecdysozoa</taxon>
        <taxon>Arthropoda</taxon>
        <taxon>Chelicerata</taxon>
        <taxon>Arachnida</taxon>
        <taxon>Acari</taxon>
        <taxon>Acariformes</taxon>
        <taxon>Sarcoptiformes</taxon>
        <taxon>Astigmata</taxon>
        <taxon>Psoroptidia</taxon>
        <taxon>Analgoidea</taxon>
        <taxon>Pyroglyphidae</taxon>
        <taxon>Pyroglyphinae</taxon>
        <taxon>Euroglyphus</taxon>
    </lineage>
</organism>
<feature type="transmembrane region" description="Helical" evidence="10">
    <location>
        <begin position="145"/>
        <end position="177"/>
    </location>
</feature>
<dbReference type="GO" id="GO:0005794">
    <property type="term" value="C:Golgi apparatus"/>
    <property type="evidence" value="ECO:0007669"/>
    <property type="project" value="TreeGrafter"/>
</dbReference>
<feature type="chain" id="PRO_5012372961" description="Palmitoyltransferase" evidence="11">
    <location>
        <begin position="17"/>
        <end position="208"/>
    </location>
</feature>